<organism evidence="4 5">
    <name type="scientific">Neiella marina</name>
    <dbReference type="NCBI Taxonomy" id="508461"/>
    <lineage>
        <taxon>Bacteria</taxon>
        <taxon>Pseudomonadati</taxon>
        <taxon>Pseudomonadota</taxon>
        <taxon>Gammaproteobacteria</taxon>
        <taxon>Alteromonadales</taxon>
        <taxon>Echinimonadaceae</taxon>
        <taxon>Neiella</taxon>
    </lineage>
</organism>
<dbReference type="Pfam" id="PF00685">
    <property type="entry name" value="Sulfotransfer_1"/>
    <property type="match status" value="1"/>
</dbReference>
<evidence type="ECO:0000256" key="2">
    <source>
        <dbReference type="ARBA" id="ARBA00022679"/>
    </source>
</evidence>
<name>A0A8J2U9D7_9GAMM</name>
<evidence type="ECO:0000259" key="3">
    <source>
        <dbReference type="Pfam" id="PF00685"/>
    </source>
</evidence>
<dbReference type="RefSeq" id="WP_158100592.1">
    <property type="nucleotide sequence ID" value="NZ_BMDX01000022.1"/>
</dbReference>
<dbReference type="Gene3D" id="3.40.50.300">
    <property type="entry name" value="P-loop containing nucleotide triphosphate hydrolases"/>
    <property type="match status" value="1"/>
</dbReference>
<feature type="domain" description="Sulfotransferase" evidence="3">
    <location>
        <begin position="3"/>
        <end position="254"/>
    </location>
</feature>
<dbReference type="SUPFAM" id="SSF52540">
    <property type="entry name" value="P-loop containing nucleoside triphosphate hydrolases"/>
    <property type="match status" value="1"/>
</dbReference>
<evidence type="ECO:0000313" key="4">
    <source>
        <dbReference type="EMBL" id="GGA87628.1"/>
    </source>
</evidence>
<keyword evidence="2" id="KW-0808">Transferase</keyword>
<dbReference type="AlphaFoldDB" id="A0A8J2U9D7"/>
<dbReference type="GO" id="GO:0008146">
    <property type="term" value="F:sulfotransferase activity"/>
    <property type="evidence" value="ECO:0007669"/>
    <property type="project" value="InterPro"/>
</dbReference>
<sequence length="261" mass="30646">MKNRIIICGYPKSGNTWLTRLTAEILNCPVAGFWCEPFNKEESIEGENRSSTYQCFKAHHNKEQLEHTLALYGNGTEKVIYIYRDPRAVVVSGTHYFKYKVKYPRLYSFMCSLPLGRKVYNRIWHQRSYKMREMTRGIVEGTKHGSWMKYPWKDHILDYQQRPNTLVLSYESMRQDPLSAAQSICDFLGEPRSDAELKQAIDNQSFDAKKRQFEKQGRHKNAQFMRKGSANAWTTELAPKHRKYLEDNLGDFMAELGYKTD</sequence>
<gene>
    <name evidence="4" type="ORF">GCM10011369_32140</name>
</gene>
<keyword evidence="5" id="KW-1185">Reference proteome</keyword>
<dbReference type="InterPro" id="IPR000863">
    <property type="entry name" value="Sulfotransferase_dom"/>
</dbReference>
<dbReference type="EMBL" id="BMDX01000022">
    <property type="protein sequence ID" value="GGA87628.1"/>
    <property type="molecule type" value="Genomic_DNA"/>
</dbReference>
<evidence type="ECO:0000256" key="1">
    <source>
        <dbReference type="ARBA" id="ARBA00005771"/>
    </source>
</evidence>
<protein>
    <recommendedName>
        <fullName evidence="3">Sulfotransferase domain-containing protein</fullName>
    </recommendedName>
</protein>
<accession>A0A8J2U9D7</accession>
<dbReference type="Proteomes" id="UP000619743">
    <property type="component" value="Unassembled WGS sequence"/>
</dbReference>
<dbReference type="PANTHER" id="PTHR11783">
    <property type="entry name" value="SULFOTRANSFERASE SULT"/>
    <property type="match status" value="1"/>
</dbReference>
<evidence type="ECO:0000313" key="5">
    <source>
        <dbReference type="Proteomes" id="UP000619743"/>
    </source>
</evidence>
<proteinExistence type="inferred from homology"/>
<dbReference type="OrthoDB" id="9804504at2"/>
<comment type="caution">
    <text evidence="4">The sequence shown here is derived from an EMBL/GenBank/DDBJ whole genome shotgun (WGS) entry which is preliminary data.</text>
</comment>
<dbReference type="InterPro" id="IPR027417">
    <property type="entry name" value="P-loop_NTPase"/>
</dbReference>
<reference evidence="5" key="1">
    <citation type="journal article" date="2019" name="Int. J. Syst. Evol. Microbiol.">
        <title>The Global Catalogue of Microorganisms (GCM) 10K type strain sequencing project: providing services to taxonomists for standard genome sequencing and annotation.</title>
        <authorList>
            <consortium name="The Broad Institute Genomics Platform"/>
            <consortium name="The Broad Institute Genome Sequencing Center for Infectious Disease"/>
            <person name="Wu L."/>
            <person name="Ma J."/>
        </authorList>
    </citation>
    <scope>NUCLEOTIDE SEQUENCE [LARGE SCALE GENOMIC DNA]</scope>
    <source>
        <strain evidence="5">CGMCC 1.10130</strain>
    </source>
</reference>
<comment type="similarity">
    <text evidence="1">Belongs to the sulfotransferase 1 family.</text>
</comment>